<keyword evidence="2" id="KW-0808">Transferase</keyword>
<dbReference type="PANTHER" id="PTHR36836">
    <property type="entry name" value="COLANIC ACID BIOSYNTHESIS PROTEIN WCAK"/>
    <property type="match status" value="1"/>
</dbReference>
<organism evidence="2 3">
    <name type="scientific">Aurantimonas endophytica</name>
    <dbReference type="NCBI Taxonomy" id="1522175"/>
    <lineage>
        <taxon>Bacteria</taxon>
        <taxon>Pseudomonadati</taxon>
        <taxon>Pseudomonadota</taxon>
        <taxon>Alphaproteobacteria</taxon>
        <taxon>Hyphomicrobiales</taxon>
        <taxon>Aurantimonadaceae</taxon>
        <taxon>Aurantimonas</taxon>
    </lineage>
</organism>
<gene>
    <name evidence="2" type="ORF">GGR03_003891</name>
</gene>
<keyword evidence="3" id="KW-1185">Reference proteome</keyword>
<dbReference type="EMBL" id="JACIEM010000005">
    <property type="protein sequence ID" value="MBB4004796.1"/>
    <property type="molecule type" value="Genomic_DNA"/>
</dbReference>
<protein>
    <submittedName>
        <fullName evidence="2">Polysaccharide pyruvyl transferase WcaK-like protein</fullName>
    </submittedName>
</protein>
<feature type="domain" description="Polysaccharide pyruvyl transferase" evidence="1">
    <location>
        <begin position="18"/>
        <end position="332"/>
    </location>
</feature>
<dbReference type="GO" id="GO:0016740">
    <property type="term" value="F:transferase activity"/>
    <property type="evidence" value="ECO:0007669"/>
    <property type="project" value="UniProtKB-KW"/>
</dbReference>
<dbReference type="AlphaFoldDB" id="A0A7W6HGK6"/>
<evidence type="ECO:0000313" key="2">
    <source>
        <dbReference type="EMBL" id="MBB4004796.1"/>
    </source>
</evidence>
<accession>A0A7W6HGK6</accession>
<dbReference type="Pfam" id="PF04230">
    <property type="entry name" value="PS_pyruv_trans"/>
    <property type="match status" value="1"/>
</dbReference>
<name>A0A7W6HGK6_9HYPH</name>
<dbReference type="Proteomes" id="UP000588647">
    <property type="component" value="Unassembled WGS sequence"/>
</dbReference>
<dbReference type="InterPro" id="IPR007345">
    <property type="entry name" value="Polysacch_pyruvyl_Trfase"/>
</dbReference>
<dbReference type="RefSeq" id="WP_183210367.1">
    <property type="nucleotide sequence ID" value="NZ_JAAAMM010000005.1"/>
</dbReference>
<comment type="caution">
    <text evidence="2">The sequence shown here is derived from an EMBL/GenBank/DDBJ whole genome shotgun (WGS) entry which is preliminary data.</text>
</comment>
<evidence type="ECO:0000313" key="3">
    <source>
        <dbReference type="Proteomes" id="UP000588647"/>
    </source>
</evidence>
<dbReference type="PANTHER" id="PTHR36836:SF1">
    <property type="entry name" value="COLANIC ACID BIOSYNTHESIS PROTEIN WCAK"/>
    <property type="match status" value="1"/>
</dbReference>
<sequence length="397" mass="42755">MTHDAMRIRLFNVKYSPNLGDGLLSESLENALWELGCSPSGTYSVDLAARSSYGPGGASRGALLRFLTGLPPAVRRTALRLPMAALMHRRWRPHYERHLDSADAVVLGGGNLFSDIDLNFPSKLAQALSLAAARKLPVAIYGVGVSGDWSETGIRMVGKALSGASIRHVTVRDEPSRERFNTLFAQKAGMQAELARDPGLLVSRYVSPVERTGGTVGLGVTSAIAVRYHSSYDAGDDALAEWYLAICRGIAGSGQKIVAFTNGSPEDESFLNAIDGRLAAAAGESYSRRRPTTPTELARLISSFDCLVAHRMHALIAAYSFGVPSFALRWDPKVDAFMASVGASEQMAVAEAGTEDQVIEFARRQNMPETAEAADARERVIAEAFQPVSLLLEALKR</sequence>
<evidence type="ECO:0000259" key="1">
    <source>
        <dbReference type="Pfam" id="PF04230"/>
    </source>
</evidence>
<reference evidence="2 3" key="1">
    <citation type="submission" date="2020-08" db="EMBL/GenBank/DDBJ databases">
        <title>Genomic Encyclopedia of Type Strains, Phase IV (KMG-IV): sequencing the most valuable type-strain genomes for metagenomic binning, comparative biology and taxonomic classification.</title>
        <authorList>
            <person name="Goeker M."/>
        </authorList>
    </citation>
    <scope>NUCLEOTIDE SEQUENCE [LARGE SCALE GENOMIC DNA]</scope>
    <source>
        <strain evidence="2 3">DSM 103570</strain>
    </source>
</reference>
<proteinExistence type="predicted"/>